<name>A0A9P7J6Q6_9AGAM</name>
<proteinExistence type="predicted"/>
<dbReference type="AlphaFoldDB" id="A0A9P7J6Q6"/>
<dbReference type="Proteomes" id="UP000807769">
    <property type="component" value="Unassembled WGS sequence"/>
</dbReference>
<comment type="caution">
    <text evidence="1">The sequence shown here is derived from an EMBL/GenBank/DDBJ whole genome shotgun (WGS) entry which is preliminary data.</text>
</comment>
<reference evidence="1" key="1">
    <citation type="journal article" date="2020" name="New Phytol.">
        <title>Comparative genomics reveals dynamic genome evolution in host specialist ectomycorrhizal fungi.</title>
        <authorList>
            <person name="Lofgren L.A."/>
            <person name="Nguyen N.H."/>
            <person name="Vilgalys R."/>
            <person name="Ruytinx J."/>
            <person name="Liao H.L."/>
            <person name="Branco S."/>
            <person name="Kuo A."/>
            <person name="LaButti K."/>
            <person name="Lipzen A."/>
            <person name="Andreopoulos W."/>
            <person name="Pangilinan J."/>
            <person name="Riley R."/>
            <person name="Hundley H."/>
            <person name="Na H."/>
            <person name="Barry K."/>
            <person name="Grigoriev I.V."/>
            <person name="Stajich J.E."/>
            <person name="Kennedy P.G."/>
        </authorList>
    </citation>
    <scope>NUCLEOTIDE SEQUENCE</scope>
    <source>
        <strain evidence="1">MN1</strain>
    </source>
</reference>
<dbReference type="RefSeq" id="XP_041187200.1">
    <property type="nucleotide sequence ID" value="XM_041341122.1"/>
</dbReference>
<keyword evidence="2" id="KW-1185">Reference proteome</keyword>
<accession>A0A9P7J6Q6</accession>
<sequence>MFPVLLWKSSHTLHQSSQPPEVLRTLSDHHRTSSEMKGTYSASHTSETQVEGWTETISDISTVFNNSPLAYCSHEILDLTGFLRKLKGMNGDHASDVKKTRRLIEQWKHESIRISLGHEAIIEMSSEDLKPLLDDAKSSKVAKLGGHNSWISLSAEDHQWHWSQIMDMLALWLGTECFDQLPAEIQREHDLFFFGGCSMHKELNTVKGGNTAMMAVWDSKESSDRPVLLANKDNDATIRLSSLSDGSSAAVECTLKLTKHGAAKLIEIVGNILNHKDNKKGLQDFHHLMMEELTDSACSSFPDTSNTRYQTYGAAVCHIIKFWPQYIELLKLAHISKENETFNHMEKNLYAGLHCWRTCLEWTANLNILDLGPLHDDVKIHLQALVDNLDLLLLRESSHELGALWGEPWEDPTTITACLNLYDSLTLEQQDLAEELLCAFFKGELKTYE</sequence>
<evidence type="ECO:0000313" key="1">
    <source>
        <dbReference type="EMBL" id="KAG1805341.1"/>
    </source>
</evidence>
<gene>
    <name evidence="1" type="ORF">BJ212DRAFT_1486459</name>
</gene>
<organism evidence="1 2">
    <name type="scientific">Suillus subaureus</name>
    <dbReference type="NCBI Taxonomy" id="48587"/>
    <lineage>
        <taxon>Eukaryota</taxon>
        <taxon>Fungi</taxon>
        <taxon>Dikarya</taxon>
        <taxon>Basidiomycota</taxon>
        <taxon>Agaricomycotina</taxon>
        <taxon>Agaricomycetes</taxon>
        <taxon>Agaricomycetidae</taxon>
        <taxon>Boletales</taxon>
        <taxon>Suillineae</taxon>
        <taxon>Suillaceae</taxon>
        <taxon>Suillus</taxon>
    </lineage>
</organism>
<dbReference type="OrthoDB" id="2680677at2759"/>
<dbReference type="GeneID" id="64635138"/>
<evidence type="ECO:0000313" key="2">
    <source>
        <dbReference type="Proteomes" id="UP000807769"/>
    </source>
</evidence>
<protein>
    <submittedName>
        <fullName evidence="1">Uncharacterized protein</fullName>
    </submittedName>
</protein>
<dbReference type="EMBL" id="JABBWG010000054">
    <property type="protein sequence ID" value="KAG1805341.1"/>
    <property type="molecule type" value="Genomic_DNA"/>
</dbReference>